<sequence length="228" mass="24323">MNDVYGPIIRDGLWKNNPALVQLLGLCPLLAVSNTFINGLGLGLATTLTLVASNGIVSLLRKQIPDEARLPVFVMIIASIVTAIELSMNAWFHELYLILGIFIPLIVTNCAITGRAEAFAARNPVGPAIVDGLMMGIGFTAVLVLLGAMRELIGQGTILSEAHLMFGEGARNLSIVLFEDYRGFLMVLLPPGAFIGLGLIVALKNVIDTRQKAKQAKQVMTDTVPASA</sequence>
<feature type="transmembrane region" description="Helical" evidence="8">
    <location>
        <begin position="183"/>
        <end position="207"/>
    </location>
</feature>
<feature type="transmembrane region" description="Helical" evidence="8">
    <location>
        <begin position="97"/>
        <end position="116"/>
    </location>
</feature>
<keyword evidence="2" id="KW-0813">Transport</keyword>
<dbReference type="InterPro" id="IPR010968">
    <property type="entry name" value="RnfE"/>
</dbReference>
<organism evidence="9">
    <name type="scientific">marine sediment metagenome</name>
    <dbReference type="NCBI Taxonomy" id="412755"/>
    <lineage>
        <taxon>unclassified sequences</taxon>
        <taxon>metagenomes</taxon>
        <taxon>ecological metagenomes</taxon>
    </lineage>
</organism>
<dbReference type="PANTHER" id="PTHR30586">
    <property type="entry name" value="ELECTRON TRANSPORT COMPLEX PROTEIN RNFE"/>
    <property type="match status" value="1"/>
</dbReference>
<accession>A0A0F9RED5</accession>
<gene>
    <name evidence="9" type="ORF">LCGC14_0905010</name>
</gene>
<reference evidence="9" key="1">
    <citation type="journal article" date="2015" name="Nature">
        <title>Complex archaea that bridge the gap between prokaryotes and eukaryotes.</title>
        <authorList>
            <person name="Spang A."/>
            <person name="Saw J.H."/>
            <person name="Jorgensen S.L."/>
            <person name="Zaremba-Niedzwiedzka K."/>
            <person name="Martijn J."/>
            <person name="Lind A.E."/>
            <person name="van Eijk R."/>
            <person name="Schleper C."/>
            <person name="Guy L."/>
            <person name="Ettema T.J."/>
        </authorList>
    </citation>
    <scope>NUCLEOTIDE SEQUENCE</scope>
</reference>
<evidence type="ECO:0008006" key="10">
    <source>
        <dbReference type="Google" id="ProtNLM"/>
    </source>
</evidence>
<name>A0A0F9RED5_9ZZZZ</name>
<evidence type="ECO:0000256" key="4">
    <source>
        <dbReference type="ARBA" id="ARBA00022967"/>
    </source>
</evidence>
<keyword evidence="6 8" id="KW-1133">Transmembrane helix</keyword>
<comment type="subcellular location">
    <subcellularLocation>
        <location evidence="1">Endomembrane system</location>
        <topology evidence="1">Multi-pass membrane protein</topology>
    </subcellularLocation>
</comment>
<evidence type="ECO:0000256" key="6">
    <source>
        <dbReference type="ARBA" id="ARBA00022989"/>
    </source>
</evidence>
<evidence type="ECO:0000256" key="5">
    <source>
        <dbReference type="ARBA" id="ARBA00022982"/>
    </source>
</evidence>
<evidence type="ECO:0000256" key="2">
    <source>
        <dbReference type="ARBA" id="ARBA00022448"/>
    </source>
</evidence>
<dbReference type="HAMAP" id="MF_00478">
    <property type="entry name" value="RsxE_RnfE"/>
    <property type="match status" value="1"/>
</dbReference>
<dbReference type="GO" id="GO:0005886">
    <property type="term" value="C:plasma membrane"/>
    <property type="evidence" value="ECO:0007669"/>
    <property type="project" value="TreeGrafter"/>
</dbReference>
<dbReference type="AlphaFoldDB" id="A0A0F9RED5"/>
<dbReference type="GO" id="GO:0012505">
    <property type="term" value="C:endomembrane system"/>
    <property type="evidence" value="ECO:0007669"/>
    <property type="project" value="UniProtKB-SubCell"/>
</dbReference>
<proteinExistence type="inferred from homology"/>
<evidence type="ECO:0000256" key="7">
    <source>
        <dbReference type="ARBA" id="ARBA00023136"/>
    </source>
</evidence>
<keyword evidence="4" id="KW-1278">Translocase</keyword>
<dbReference type="PANTHER" id="PTHR30586:SF0">
    <property type="entry name" value="ION-TRANSLOCATING OXIDOREDUCTASE COMPLEX SUBUNIT E"/>
    <property type="match status" value="1"/>
</dbReference>
<dbReference type="NCBIfam" id="TIGR01948">
    <property type="entry name" value="rnfE"/>
    <property type="match status" value="1"/>
</dbReference>
<comment type="caution">
    <text evidence="9">The sequence shown here is derived from an EMBL/GenBank/DDBJ whole genome shotgun (WGS) entry which is preliminary data.</text>
</comment>
<dbReference type="InterPro" id="IPR003667">
    <property type="entry name" value="NqrDE/RnfAE"/>
</dbReference>
<dbReference type="GO" id="GO:0022900">
    <property type="term" value="P:electron transport chain"/>
    <property type="evidence" value="ECO:0007669"/>
    <property type="project" value="InterPro"/>
</dbReference>
<keyword evidence="3 8" id="KW-0812">Transmembrane</keyword>
<evidence type="ECO:0000256" key="1">
    <source>
        <dbReference type="ARBA" id="ARBA00004127"/>
    </source>
</evidence>
<evidence type="ECO:0000313" key="9">
    <source>
        <dbReference type="EMBL" id="KKN23441.1"/>
    </source>
</evidence>
<dbReference type="EMBL" id="LAZR01002971">
    <property type="protein sequence ID" value="KKN23441.1"/>
    <property type="molecule type" value="Genomic_DNA"/>
</dbReference>
<dbReference type="PIRSF" id="PIRSF006102">
    <property type="entry name" value="NQR_DE"/>
    <property type="match status" value="1"/>
</dbReference>
<keyword evidence="7 8" id="KW-0472">Membrane</keyword>
<evidence type="ECO:0000256" key="8">
    <source>
        <dbReference type="SAM" id="Phobius"/>
    </source>
</evidence>
<protein>
    <recommendedName>
        <fullName evidence="10">Ion-translocating oxidoreductase complex subunit E</fullName>
    </recommendedName>
</protein>
<dbReference type="Pfam" id="PF02508">
    <property type="entry name" value="Rnf-Nqr"/>
    <property type="match status" value="1"/>
</dbReference>
<feature type="transmembrane region" description="Helical" evidence="8">
    <location>
        <begin position="36"/>
        <end position="60"/>
    </location>
</feature>
<feature type="transmembrane region" description="Helical" evidence="8">
    <location>
        <begin position="72"/>
        <end position="91"/>
    </location>
</feature>
<dbReference type="NCBIfam" id="NF009070">
    <property type="entry name" value="PRK12405.1"/>
    <property type="match status" value="1"/>
</dbReference>
<feature type="transmembrane region" description="Helical" evidence="8">
    <location>
        <begin position="128"/>
        <end position="149"/>
    </location>
</feature>
<evidence type="ECO:0000256" key="3">
    <source>
        <dbReference type="ARBA" id="ARBA00022692"/>
    </source>
</evidence>
<keyword evidence="5" id="KW-0249">Electron transport</keyword>